<proteinExistence type="predicted"/>
<reference evidence="1" key="1">
    <citation type="submission" date="2022-10" db="EMBL/GenBank/DDBJ databases">
        <title>Chryseobacterium sp. nov., a novel bacterial species.</title>
        <authorList>
            <person name="Cao Y."/>
        </authorList>
    </citation>
    <scope>NUCLEOTIDE SEQUENCE</scope>
    <source>
        <strain evidence="1">KC 927</strain>
    </source>
</reference>
<gene>
    <name evidence="1" type="ORF">OEA66_06885</name>
</gene>
<organism evidence="1 2">
    <name type="scientific">Chryseobacterium luquanense</name>
    <dbReference type="NCBI Taxonomy" id="2983766"/>
    <lineage>
        <taxon>Bacteria</taxon>
        <taxon>Pseudomonadati</taxon>
        <taxon>Bacteroidota</taxon>
        <taxon>Flavobacteriia</taxon>
        <taxon>Flavobacteriales</taxon>
        <taxon>Weeksellaceae</taxon>
        <taxon>Chryseobacterium group</taxon>
        <taxon>Chryseobacterium</taxon>
    </lineage>
</organism>
<comment type="caution">
    <text evidence="1">The sequence shown here is derived from an EMBL/GenBank/DDBJ whole genome shotgun (WGS) entry which is preliminary data.</text>
</comment>
<protein>
    <recommendedName>
        <fullName evidence="3">RHS repeat-associated core domain-containing protein</fullName>
    </recommendedName>
</protein>
<name>A0ABT3Y1R0_9FLAO</name>
<dbReference type="InterPro" id="IPR022385">
    <property type="entry name" value="Rhs_assc_core"/>
</dbReference>
<evidence type="ECO:0000313" key="1">
    <source>
        <dbReference type="EMBL" id="MCX8532075.1"/>
    </source>
</evidence>
<dbReference type="Pfam" id="PF15659">
    <property type="entry name" value="Toxin-JAB1"/>
    <property type="match status" value="1"/>
</dbReference>
<accession>A0ABT3Y1R0</accession>
<evidence type="ECO:0000313" key="2">
    <source>
        <dbReference type="Proteomes" id="UP001070176"/>
    </source>
</evidence>
<sequence>MSNKKEGNEIAVTDSNDYYPFGMSFIRNAEEEAYFGTGSYKNYKYNGKELQETGMYDYGARFYMPDIGRWGVVDPLAEKMTRHSPFNYAFNNPIRFIDPDGREATDIYKMDKLGNLTWMAESKTDVIYAEKNFDNNGNLKENNDGGVEVGEKGYVAKNSGSKDVNIREGDEIITKTYNYLKFGSKKEKAQEAFDYFAENTNVEFSRSLFTNNKNQGFNFVGTIHESDKVPVVSLGANLVENEHNHLDPSTFNPSGFNINYSAETGKFNFSKGLPTGDIKAAQAYPNAKFLLYAPNYKGGALRVQYDGQSIISITNEGKKTK</sequence>
<keyword evidence="2" id="KW-1185">Reference proteome</keyword>
<dbReference type="PANTHER" id="PTHR32305">
    <property type="match status" value="1"/>
</dbReference>
<evidence type="ECO:0008006" key="3">
    <source>
        <dbReference type="Google" id="ProtNLM"/>
    </source>
</evidence>
<dbReference type="EMBL" id="JAOVZV010000005">
    <property type="protein sequence ID" value="MCX8532075.1"/>
    <property type="molecule type" value="Genomic_DNA"/>
</dbReference>
<dbReference type="InterPro" id="IPR050708">
    <property type="entry name" value="T6SS_VgrG/RHS"/>
</dbReference>
<dbReference type="PANTHER" id="PTHR32305:SF15">
    <property type="entry name" value="PROTEIN RHSA-RELATED"/>
    <property type="match status" value="1"/>
</dbReference>
<dbReference type="InterPro" id="IPR028218">
    <property type="entry name" value="Toxin-JAB1"/>
</dbReference>
<dbReference type="Proteomes" id="UP001070176">
    <property type="component" value="Unassembled WGS sequence"/>
</dbReference>
<dbReference type="RefSeq" id="WP_267280690.1">
    <property type="nucleotide sequence ID" value="NZ_JAOVZV010000005.1"/>
</dbReference>
<dbReference type="Gene3D" id="2.180.10.10">
    <property type="entry name" value="RHS repeat-associated core"/>
    <property type="match status" value="1"/>
</dbReference>
<dbReference type="NCBIfam" id="TIGR03696">
    <property type="entry name" value="Rhs_assc_core"/>
    <property type="match status" value="1"/>
</dbReference>